<reference evidence="2" key="1">
    <citation type="journal article" date="2010" name="Nat. Biotechnol.">
        <title>Draft genome sequence of the oilseed species Ricinus communis.</title>
        <authorList>
            <person name="Chan A.P."/>
            <person name="Crabtree J."/>
            <person name="Zhao Q."/>
            <person name="Lorenzi H."/>
            <person name="Orvis J."/>
            <person name="Puiu D."/>
            <person name="Melake-Berhan A."/>
            <person name="Jones K.M."/>
            <person name="Redman J."/>
            <person name="Chen G."/>
            <person name="Cahoon E.B."/>
            <person name="Gedil M."/>
            <person name="Stanke M."/>
            <person name="Haas B.J."/>
            <person name="Wortman J.R."/>
            <person name="Fraser-Liggett C.M."/>
            <person name="Ravel J."/>
            <person name="Rabinowicz P.D."/>
        </authorList>
    </citation>
    <scope>NUCLEOTIDE SEQUENCE [LARGE SCALE GENOMIC DNA]</scope>
    <source>
        <strain evidence="2">cv. Hale</strain>
    </source>
</reference>
<protein>
    <submittedName>
        <fullName evidence="1">Uncharacterized protein</fullName>
    </submittedName>
</protein>
<dbReference type="EMBL" id="EQ994392">
    <property type="protein sequence ID" value="EEF22385.1"/>
    <property type="molecule type" value="Genomic_DNA"/>
</dbReference>
<dbReference type="AlphaFoldDB" id="B9TP29"/>
<keyword evidence="2" id="KW-1185">Reference proteome</keyword>
<dbReference type="InParanoid" id="B9TP29"/>
<organism evidence="1 2">
    <name type="scientific">Ricinus communis</name>
    <name type="common">Castor bean</name>
    <dbReference type="NCBI Taxonomy" id="3988"/>
    <lineage>
        <taxon>Eukaryota</taxon>
        <taxon>Viridiplantae</taxon>
        <taxon>Streptophyta</taxon>
        <taxon>Embryophyta</taxon>
        <taxon>Tracheophyta</taxon>
        <taxon>Spermatophyta</taxon>
        <taxon>Magnoliopsida</taxon>
        <taxon>eudicotyledons</taxon>
        <taxon>Gunneridae</taxon>
        <taxon>Pentapetalae</taxon>
        <taxon>rosids</taxon>
        <taxon>fabids</taxon>
        <taxon>Malpighiales</taxon>
        <taxon>Euphorbiaceae</taxon>
        <taxon>Acalyphoideae</taxon>
        <taxon>Acalypheae</taxon>
        <taxon>Ricinus</taxon>
    </lineage>
</organism>
<dbReference type="Proteomes" id="UP000008311">
    <property type="component" value="Unassembled WGS sequence"/>
</dbReference>
<gene>
    <name evidence="1" type="ORF">RCOM_2095710</name>
</gene>
<evidence type="ECO:0000313" key="2">
    <source>
        <dbReference type="Proteomes" id="UP000008311"/>
    </source>
</evidence>
<proteinExistence type="predicted"/>
<evidence type="ECO:0000313" key="1">
    <source>
        <dbReference type="EMBL" id="EEF22385.1"/>
    </source>
</evidence>
<sequence>MPAGIRVRRVHGHHILVTGELADGEAAYGTPQGQGIGPRRHRQDDVDRLAARRAFGDRYAAGLPAVAQPGKILLAQVLLALMVFQCQLAVPGNVVQVRADVAHALAATADAHHHLRRAAHDVQQRSRTAPPRAAFTGRTGRVTTRRVRRTLKASSQRQRRIHLFTVHVVLHRCRFADSNAATLSTWLLS</sequence>
<name>B9TP29_RICCO</name>
<accession>B9TP29</accession>